<protein>
    <recommendedName>
        <fullName evidence="3">Cytoplasmic tRNA 2-thiolation protein 2</fullName>
    </recommendedName>
</protein>
<comment type="pathway">
    <text evidence="3">tRNA modification; 5-methoxycarbonylmethyl-2-thiouridine-tRNA biosynthesis.</text>
</comment>
<comment type="subcellular location">
    <subcellularLocation>
        <location evidence="3">Cytoplasm</location>
    </subcellularLocation>
</comment>
<evidence type="ECO:0000256" key="3">
    <source>
        <dbReference type="HAMAP-Rule" id="MF_03054"/>
    </source>
</evidence>
<keyword evidence="2 3" id="KW-0819">tRNA processing</keyword>
<comment type="function">
    <text evidence="3">Plays a central role in 2-thiolation of mcm(5)S(2)U at tRNA wobble positions of tRNA(Lys), tRNA(Glu) and tRNA(Gln). May act by forming a heterodimer with NCS6 that ligates sulfur from thiocarboxylated URM1 onto the uridine of tRNAs at wobble position. Prior mcm(5) tRNA modification by the elongator complex is required for 2-thiolation. May also be involved in protein urmylation.</text>
</comment>
<sequence>MSESCGNPSSQTDALMDRRPKFDRNKLCIKCKTNTGNVVIRHAVYCKECFPSMVVVKVKRSLDPYINATSDVPRRKALRASGNLLIAFSGGLGSTVALDLISKIYFPDAQNKLNGEHPRGGKSHPRNKRVWDKGTACYVEICNAFPGMEDKTAEIRDVVESYRYLEFTPLRLEDAFDKQWWKKVGGNPGRDIGIDLNNEELLISELSSEDSNPVQRLRSYISALPTLTAVHSAIQNLIRLLLLHTARVSESSHLLLGTNLTSLSISLISSISQGGGFAVKEESFEEWSTGWTKDGASTPAVIRVNRPLQDVTLKECAVWVWWNNLRVVGRDRSLGGRQGIGALTRDFIVGLERDYPSTVSAIARTCSKLAPKFLADGTCALCQRPLQRGIQEWKARISIRTIADDQEPSRNTSAETSLAPYLCYACHTTLTSRSSRSAPTSTSTFPLPLWVHSHLRPGCDAQIDGNGRDEVGMNSLANDSEAWERRKVDREGMKSAISDFLLE</sequence>
<dbReference type="PANTHER" id="PTHR20882:SF14">
    <property type="entry name" value="CYTOPLASMIC TRNA 2-THIOLATION PROTEIN 2"/>
    <property type="match status" value="1"/>
</dbReference>
<dbReference type="Pfam" id="PF10288">
    <property type="entry name" value="CTU2"/>
    <property type="match status" value="1"/>
</dbReference>
<evidence type="ECO:0000256" key="1">
    <source>
        <dbReference type="ARBA" id="ARBA00022490"/>
    </source>
</evidence>
<reference evidence="4" key="1">
    <citation type="journal article" date="2021" name="Genome Biol. Evol.">
        <title>The assembled and annotated genome of the fairy-ring fungus Marasmius oreades.</title>
        <authorList>
            <person name="Hiltunen M."/>
            <person name="Ament-Velasquez S.L."/>
            <person name="Johannesson H."/>
        </authorList>
    </citation>
    <scope>NUCLEOTIDE SEQUENCE</scope>
    <source>
        <strain evidence="4">03SP1</strain>
    </source>
</reference>
<name>A0A9P7RTP3_9AGAR</name>
<dbReference type="InterPro" id="IPR019407">
    <property type="entry name" value="CTU2"/>
</dbReference>
<dbReference type="GO" id="GO:0016779">
    <property type="term" value="F:nucleotidyltransferase activity"/>
    <property type="evidence" value="ECO:0007669"/>
    <property type="project" value="UniProtKB-UniRule"/>
</dbReference>
<comment type="similarity">
    <text evidence="3">Belongs to the CTU2/NCS2 family.</text>
</comment>
<dbReference type="HAMAP" id="MF_03054">
    <property type="entry name" value="CTU2"/>
    <property type="match status" value="1"/>
</dbReference>
<dbReference type="InterPro" id="IPR014729">
    <property type="entry name" value="Rossmann-like_a/b/a_fold"/>
</dbReference>
<comment type="caution">
    <text evidence="4">The sequence shown here is derived from an EMBL/GenBank/DDBJ whole genome shotgun (WGS) entry which is preliminary data.</text>
</comment>
<dbReference type="GO" id="GO:0005829">
    <property type="term" value="C:cytosol"/>
    <property type="evidence" value="ECO:0007669"/>
    <property type="project" value="TreeGrafter"/>
</dbReference>
<organism evidence="4 5">
    <name type="scientific">Marasmius oreades</name>
    <name type="common">fairy-ring Marasmius</name>
    <dbReference type="NCBI Taxonomy" id="181124"/>
    <lineage>
        <taxon>Eukaryota</taxon>
        <taxon>Fungi</taxon>
        <taxon>Dikarya</taxon>
        <taxon>Basidiomycota</taxon>
        <taxon>Agaricomycotina</taxon>
        <taxon>Agaricomycetes</taxon>
        <taxon>Agaricomycetidae</taxon>
        <taxon>Agaricales</taxon>
        <taxon>Marasmiineae</taxon>
        <taxon>Marasmiaceae</taxon>
        <taxon>Marasmius</taxon>
    </lineage>
</organism>
<proteinExistence type="inferred from homology"/>
<dbReference type="Proteomes" id="UP001049176">
    <property type="component" value="Chromosome 7"/>
</dbReference>
<dbReference type="GO" id="GO:0000049">
    <property type="term" value="F:tRNA binding"/>
    <property type="evidence" value="ECO:0007669"/>
    <property type="project" value="InterPro"/>
</dbReference>
<dbReference type="GO" id="GO:0016783">
    <property type="term" value="F:sulfurtransferase activity"/>
    <property type="evidence" value="ECO:0007669"/>
    <property type="project" value="TreeGrafter"/>
</dbReference>
<evidence type="ECO:0000313" key="4">
    <source>
        <dbReference type="EMBL" id="KAG7089549.1"/>
    </source>
</evidence>
<gene>
    <name evidence="3" type="primary">NCS2</name>
    <name evidence="3" type="synonym">CTU2</name>
    <name evidence="4" type="ORF">E1B28_011222</name>
</gene>
<dbReference type="EMBL" id="CM032187">
    <property type="protein sequence ID" value="KAG7089549.1"/>
    <property type="molecule type" value="Genomic_DNA"/>
</dbReference>
<evidence type="ECO:0000256" key="2">
    <source>
        <dbReference type="ARBA" id="ARBA00022694"/>
    </source>
</evidence>
<keyword evidence="5" id="KW-1185">Reference proteome</keyword>
<dbReference type="Gene3D" id="3.40.50.620">
    <property type="entry name" value="HUPs"/>
    <property type="match status" value="1"/>
</dbReference>
<evidence type="ECO:0000313" key="5">
    <source>
        <dbReference type="Proteomes" id="UP001049176"/>
    </source>
</evidence>
<dbReference type="OrthoDB" id="25129at2759"/>
<dbReference type="PANTHER" id="PTHR20882">
    <property type="entry name" value="CYTOPLASMIC TRNA 2-THIOLATION PROTEIN 2"/>
    <property type="match status" value="1"/>
</dbReference>
<dbReference type="AlphaFoldDB" id="A0A9P7RTP3"/>
<accession>A0A9P7RTP3</accession>
<dbReference type="GO" id="GO:0032447">
    <property type="term" value="P:protein urmylation"/>
    <property type="evidence" value="ECO:0007669"/>
    <property type="project" value="UniProtKB-UniRule"/>
</dbReference>
<keyword evidence="1 3" id="KW-0963">Cytoplasm</keyword>
<dbReference type="GO" id="GO:0002143">
    <property type="term" value="P:tRNA wobble position uridine thiolation"/>
    <property type="evidence" value="ECO:0007669"/>
    <property type="project" value="TreeGrafter"/>
</dbReference>